<feature type="compositionally biased region" description="Polar residues" evidence="1">
    <location>
        <begin position="86"/>
        <end position="102"/>
    </location>
</feature>
<dbReference type="Proteomes" id="UP001552299">
    <property type="component" value="Unassembled WGS sequence"/>
</dbReference>
<keyword evidence="3" id="KW-1185">Reference proteome</keyword>
<proteinExistence type="predicted"/>
<evidence type="ECO:0000256" key="1">
    <source>
        <dbReference type="SAM" id="MobiDB-lite"/>
    </source>
</evidence>
<feature type="region of interest" description="Disordered" evidence="1">
    <location>
        <begin position="80"/>
        <end position="159"/>
    </location>
</feature>
<reference evidence="2 3" key="1">
    <citation type="journal article" date="2024" name="Plant Biotechnol. J.">
        <title>Dendrobium thyrsiflorum genome and its molecular insights into genes involved in important horticultural traits.</title>
        <authorList>
            <person name="Chen B."/>
            <person name="Wang J.Y."/>
            <person name="Zheng P.J."/>
            <person name="Li K.L."/>
            <person name="Liang Y.M."/>
            <person name="Chen X.F."/>
            <person name="Zhang C."/>
            <person name="Zhao X."/>
            <person name="He X."/>
            <person name="Zhang G.Q."/>
            <person name="Liu Z.J."/>
            <person name="Xu Q."/>
        </authorList>
    </citation>
    <scope>NUCLEOTIDE SEQUENCE [LARGE SCALE GENOMIC DNA]</scope>
    <source>
        <strain evidence="2">GZMU011</strain>
    </source>
</reference>
<comment type="caution">
    <text evidence="2">The sequence shown here is derived from an EMBL/GenBank/DDBJ whole genome shotgun (WGS) entry which is preliminary data.</text>
</comment>
<feature type="compositionally biased region" description="Low complexity" evidence="1">
    <location>
        <begin position="117"/>
        <end position="134"/>
    </location>
</feature>
<dbReference type="EMBL" id="JANQDX010000006">
    <property type="protein sequence ID" value="KAL0923286.1"/>
    <property type="molecule type" value="Genomic_DNA"/>
</dbReference>
<sequence>MQGDSAFVRTSSHEPGPILRLVETSIPYHWNPTNVLSKEHNWNLPDERYGAGKLVKICGQQSRKVWAAKERLLGAGQQAWGCRNPLDSNGTSAEHSGQQAGTSRAAIRRAGTARQQASITNSSSSSASVDAFASDNHSRLPPRLPVEAFETGKINREDR</sequence>
<name>A0ABD0VKZ6_DENTH</name>
<protein>
    <submittedName>
        <fullName evidence="2">Uncharacterized protein</fullName>
    </submittedName>
</protein>
<gene>
    <name evidence="2" type="ORF">M5K25_007337</name>
</gene>
<evidence type="ECO:0000313" key="3">
    <source>
        <dbReference type="Proteomes" id="UP001552299"/>
    </source>
</evidence>
<dbReference type="AlphaFoldDB" id="A0ABD0VKZ6"/>
<accession>A0ABD0VKZ6</accession>
<organism evidence="2 3">
    <name type="scientific">Dendrobium thyrsiflorum</name>
    <name type="common">Pinecone-like raceme dendrobium</name>
    <name type="synonym">Orchid</name>
    <dbReference type="NCBI Taxonomy" id="117978"/>
    <lineage>
        <taxon>Eukaryota</taxon>
        <taxon>Viridiplantae</taxon>
        <taxon>Streptophyta</taxon>
        <taxon>Embryophyta</taxon>
        <taxon>Tracheophyta</taxon>
        <taxon>Spermatophyta</taxon>
        <taxon>Magnoliopsida</taxon>
        <taxon>Liliopsida</taxon>
        <taxon>Asparagales</taxon>
        <taxon>Orchidaceae</taxon>
        <taxon>Epidendroideae</taxon>
        <taxon>Malaxideae</taxon>
        <taxon>Dendrobiinae</taxon>
        <taxon>Dendrobium</taxon>
    </lineage>
</organism>
<evidence type="ECO:0000313" key="2">
    <source>
        <dbReference type="EMBL" id="KAL0923286.1"/>
    </source>
</evidence>